<evidence type="ECO:0000313" key="2">
    <source>
        <dbReference type="Proteomes" id="UP000005268"/>
    </source>
</evidence>
<dbReference type="KEGG" id="ppi:YSA_08209"/>
<gene>
    <name evidence="1" type="ORF">YSA_08209</name>
</gene>
<dbReference type="EMBL" id="CP003588">
    <property type="protein sequence ID" value="AFK71208.1"/>
    <property type="molecule type" value="Genomic_DNA"/>
</dbReference>
<protein>
    <submittedName>
        <fullName evidence="1">Uncharacterized protein</fullName>
    </submittedName>
</protein>
<proteinExistence type="predicted"/>
<organism evidence="1 2">
    <name type="scientific">Pseudomonas putida ND6</name>
    <dbReference type="NCBI Taxonomy" id="231023"/>
    <lineage>
        <taxon>Bacteria</taxon>
        <taxon>Pseudomonadati</taxon>
        <taxon>Pseudomonadota</taxon>
        <taxon>Gammaproteobacteria</taxon>
        <taxon>Pseudomonadales</taxon>
        <taxon>Pseudomonadaceae</taxon>
        <taxon>Pseudomonas</taxon>
    </lineage>
</organism>
<accession>I3V0D7</accession>
<dbReference type="HOGENOM" id="CLU_2082832_0_0_6"/>
<dbReference type="AlphaFoldDB" id="I3V0D7"/>
<dbReference type="PATRIC" id="fig|231023.4.peg.3949"/>
<evidence type="ECO:0000313" key="1">
    <source>
        <dbReference type="EMBL" id="AFK71208.1"/>
    </source>
</evidence>
<dbReference type="Proteomes" id="UP000005268">
    <property type="component" value="Chromosome"/>
</dbReference>
<name>I3V0D7_PSEPU</name>
<sequence length="117" mass="12478">MQARAENKVRLVTGKRGRGVCAGDGLFRGKVEAATHSGGLLMHMDCDERACARARHLVGAALASQGCGRGGRHWVGVADSCVSMFCLSCIQNTNTQKRVPCQGKSRFQQAIISNLSC</sequence>
<reference evidence="1 2" key="1">
    <citation type="journal article" date="2012" name="J. Bacteriol.">
        <title>Complete Genome Sequence of the Naphthalene-Degrading Pseudomonas putida Strain ND6.</title>
        <authorList>
            <person name="Li S."/>
            <person name="Zhao H."/>
            <person name="Li Y."/>
            <person name="Niu S."/>
            <person name="Cai B."/>
        </authorList>
    </citation>
    <scope>NUCLEOTIDE SEQUENCE [LARGE SCALE GENOMIC DNA]</scope>
    <source>
        <strain evidence="1 2">ND6</strain>
    </source>
</reference>